<dbReference type="Gene3D" id="3.90.660.10">
    <property type="match status" value="1"/>
</dbReference>
<comment type="caution">
    <text evidence="6">The sequence shown here is derived from an EMBL/GenBank/DDBJ whole genome shotgun (WGS) entry which is preliminary data.</text>
</comment>
<dbReference type="InterPro" id="IPR001613">
    <property type="entry name" value="Flavin_amine_oxidase"/>
</dbReference>
<gene>
    <name evidence="6" type="ORF">LV89_02172</name>
</gene>
<organism evidence="6 7">
    <name type="scientific">Arcicella aurantiaca</name>
    <dbReference type="NCBI Taxonomy" id="591202"/>
    <lineage>
        <taxon>Bacteria</taxon>
        <taxon>Pseudomonadati</taxon>
        <taxon>Bacteroidota</taxon>
        <taxon>Cytophagia</taxon>
        <taxon>Cytophagales</taxon>
        <taxon>Flectobacillaceae</taxon>
        <taxon>Arcicella</taxon>
    </lineage>
</organism>
<dbReference type="InterPro" id="IPR036188">
    <property type="entry name" value="FAD/NAD-bd_sf"/>
</dbReference>
<evidence type="ECO:0000313" key="6">
    <source>
        <dbReference type="EMBL" id="PWK26663.1"/>
    </source>
</evidence>
<dbReference type="PRINTS" id="PR00757">
    <property type="entry name" value="AMINEOXDASEF"/>
</dbReference>
<dbReference type="InterPro" id="IPR050703">
    <property type="entry name" value="Flavin_MAO"/>
</dbReference>
<feature type="binding site" evidence="4">
    <location>
        <begin position="85"/>
        <end position="86"/>
    </location>
    <ligand>
        <name>FAD</name>
        <dbReference type="ChEBI" id="CHEBI:57692"/>
    </ligand>
</feature>
<evidence type="ECO:0000256" key="3">
    <source>
        <dbReference type="ARBA" id="ARBA00023002"/>
    </source>
</evidence>
<dbReference type="SUPFAM" id="SSF54373">
    <property type="entry name" value="FAD-linked reductases, C-terminal domain"/>
    <property type="match status" value="1"/>
</dbReference>
<dbReference type="Proteomes" id="UP000245489">
    <property type="component" value="Unassembled WGS sequence"/>
</dbReference>
<proteinExistence type="inferred from homology"/>
<keyword evidence="3" id="KW-0560">Oxidoreductase</keyword>
<keyword evidence="7" id="KW-1185">Reference proteome</keyword>
<comment type="cofactor">
    <cofactor evidence="1">
        <name>FAD</name>
        <dbReference type="ChEBI" id="CHEBI:57692"/>
    </cofactor>
</comment>
<dbReference type="GO" id="GO:0016491">
    <property type="term" value="F:oxidoreductase activity"/>
    <property type="evidence" value="ECO:0007669"/>
    <property type="project" value="UniProtKB-KW"/>
</dbReference>
<evidence type="ECO:0000256" key="2">
    <source>
        <dbReference type="ARBA" id="ARBA00005995"/>
    </source>
</evidence>
<evidence type="ECO:0000256" key="4">
    <source>
        <dbReference type="PIRSR" id="PIRSR601613-1"/>
    </source>
</evidence>
<evidence type="ECO:0000259" key="5">
    <source>
        <dbReference type="Pfam" id="PF01593"/>
    </source>
</evidence>
<dbReference type="PANTHER" id="PTHR43563:SF1">
    <property type="entry name" value="AMINE OXIDASE [FLAVIN-CONTAINING] B"/>
    <property type="match status" value="1"/>
</dbReference>
<dbReference type="AlphaFoldDB" id="A0A316EBG7"/>
<accession>A0A316EBG7</accession>
<reference evidence="6 7" key="1">
    <citation type="submission" date="2018-05" db="EMBL/GenBank/DDBJ databases">
        <title>Genomic Encyclopedia of Archaeal and Bacterial Type Strains, Phase II (KMG-II): from individual species to whole genera.</title>
        <authorList>
            <person name="Goeker M."/>
        </authorList>
    </citation>
    <scope>NUCLEOTIDE SEQUENCE [LARGE SCALE GENOMIC DNA]</scope>
    <source>
        <strain evidence="6 7">DSM 22214</strain>
    </source>
</reference>
<dbReference type="SUPFAM" id="SSF51905">
    <property type="entry name" value="FAD/NAD(P)-binding domain"/>
    <property type="match status" value="1"/>
</dbReference>
<dbReference type="Gene3D" id="3.50.50.60">
    <property type="entry name" value="FAD/NAD(P)-binding domain"/>
    <property type="match status" value="1"/>
</dbReference>
<dbReference type="EMBL" id="QGGO01000010">
    <property type="protein sequence ID" value="PWK26663.1"/>
    <property type="molecule type" value="Genomic_DNA"/>
</dbReference>
<evidence type="ECO:0000256" key="1">
    <source>
        <dbReference type="ARBA" id="ARBA00001974"/>
    </source>
</evidence>
<evidence type="ECO:0000313" key="7">
    <source>
        <dbReference type="Proteomes" id="UP000245489"/>
    </source>
</evidence>
<protein>
    <submittedName>
        <fullName evidence="6">Monoamine oxidase</fullName>
    </submittedName>
</protein>
<dbReference type="OrthoDB" id="9767561at2"/>
<comment type="similarity">
    <text evidence="2">Belongs to the flavin monoamine oxidase family.</text>
</comment>
<dbReference type="PANTHER" id="PTHR43563">
    <property type="entry name" value="AMINE OXIDASE"/>
    <property type="match status" value="1"/>
</dbReference>
<sequence length="501" mass="55164">MKSPILRLFQKAFLEAQKEEITLDNSRRNFIKTASIVSASAFLSTNLTSCVSRKGIKIAIIGSGIAGLNAAHQLKKAGFSPTIYEAAKRTGGRMMSATGLLADGITTELGGEFIDSSHKDMLDLCKEFNLGLLDMQAPEEAKLGLIQHDYFFDNHRINDKSIIEAIKPFVATIKKDAAIVAKGNLKNPALIALDRLSLDEYLQKIGISGWLYELLRISYTSEMGLESDIQSCLAFLSLLDTDSKNSFEIYGTSDERYKVIGGNQKVVDALAKTLEENIETGYQLEALTEKGMEYELVFQNGKQIFADFVIMTIPFSVLREVKMNVDMSPKKAKCIKELSYGTNSKMFLGMKSRFWREQGFSGYVLSNLIHNGWDSSQMQNDNKGAGGYSIFTGGKMGKELNNNSVDGFVNHLDIIYPSFKEQFNGKKGVFNWGNAPLAKGSYACMTVGQQTAFGGVEAEPINSILFAGEHCSKTSQGYMNGGAETGRMAAEELMKRVNGKE</sequence>
<dbReference type="RefSeq" id="WP_109742914.1">
    <property type="nucleotide sequence ID" value="NZ_QGGO01000010.1"/>
</dbReference>
<dbReference type="Gene3D" id="1.10.405.10">
    <property type="entry name" value="Guanine Nucleotide Dissociation Inhibitor, domain 1"/>
    <property type="match status" value="1"/>
</dbReference>
<feature type="domain" description="Amine oxidase" evidence="5">
    <location>
        <begin position="65"/>
        <end position="493"/>
    </location>
</feature>
<dbReference type="InterPro" id="IPR002937">
    <property type="entry name" value="Amino_oxidase"/>
</dbReference>
<name>A0A316EBG7_9BACT</name>
<dbReference type="Pfam" id="PF01593">
    <property type="entry name" value="Amino_oxidase"/>
    <property type="match status" value="1"/>
</dbReference>